<evidence type="ECO:0000313" key="4">
    <source>
        <dbReference type="Proteomes" id="UP001387447"/>
    </source>
</evidence>
<dbReference type="Proteomes" id="UP001387447">
    <property type="component" value="Unassembled WGS sequence"/>
</dbReference>
<gene>
    <name evidence="3" type="ORF">AAEJ74_18895</name>
</gene>
<accession>A0ABU9ERE6</accession>
<comment type="similarity">
    <text evidence="1">Belongs to the RelE toxin family.</text>
</comment>
<name>A0ABU9ERE6_LIMFS</name>
<keyword evidence="4" id="KW-1185">Reference proteome</keyword>
<proteinExistence type="inferred from homology"/>
<keyword evidence="2" id="KW-1277">Toxin-antitoxin system</keyword>
<protein>
    <submittedName>
        <fullName evidence="3">Type II toxin-antitoxin system RelE/ParE family toxin</fullName>
    </submittedName>
</protein>
<evidence type="ECO:0000256" key="1">
    <source>
        <dbReference type="ARBA" id="ARBA00006226"/>
    </source>
</evidence>
<comment type="caution">
    <text evidence="3">The sequence shown here is derived from an EMBL/GenBank/DDBJ whole genome shotgun (WGS) entry which is preliminary data.</text>
</comment>
<dbReference type="EMBL" id="JBBWYZ010000016">
    <property type="protein sequence ID" value="MEK9513675.1"/>
    <property type="molecule type" value="Genomic_DNA"/>
</dbReference>
<dbReference type="Gene3D" id="3.30.2310.20">
    <property type="entry name" value="RelE-like"/>
    <property type="match status" value="1"/>
</dbReference>
<dbReference type="Pfam" id="PF05016">
    <property type="entry name" value="ParE_toxin"/>
    <property type="match status" value="1"/>
</dbReference>
<evidence type="ECO:0000313" key="3">
    <source>
        <dbReference type="EMBL" id="MEK9513675.1"/>
    </source>
</evidence>
<dbReference type="InterPro" id="IPR007712">
    <property type="entry name" value="RelE/ParE_toxin"/>
</dbReference>
<reference evidence="3 4" key="1">
    <citation type="journal article" date="2024" name="Front. Microbiol.">
        <title>Transcriptomic insights into the dominance of two phototrophs throughout the water column of a tropical hypersaline-alkaline crater lake (Dziani Dzaha, Mayotte).</title>
        <authorList>
            <person name="Duperron S."/>
            <person name="Halary S."/>
            <person name="Bouly J.-P."/>
            <person name="Roussel T."/>
            <person name="Hugoni M."/>
            <person name="Bruto M."/>
            <person name="Oger P."/>
            <person name="Duval C."/>
            <person name="Woo A."/>
            <person name="Jezequiel D."/>
            <person name="Ader M."/>
            <person name="Leboulanger C."/>
            <person name="Agogue H."/>
            <person name="Grossi V."/>
            <person name="Trousselier M."/>
            <person name="Bernard C."/>
        </authorList>
    </citation>
    <scope>NUCLEOTIDE SEQUENCE [LARGE SCALE GENOMIC DNA]</scope>
    <source>
        <strain evidence="3 4">PMC 851.14</strain>
    </source>
</reference>
<sequence length="110" mass="13283">MEFQVRLSRQAEIEIEAAYQWFKERTPDYADQWFRDLMNRMATLQKQPRRCALAIENDVFPEEIRQLLYGKKQPNIYRILFVIRDDVVYVLHVRHCRQPPLTAEDGDNQV</sequence>
<dbReference type="PANTHER" id="PTHR33755:SF8">
    <property type="entry name" value="TOXIN PARE2"/>
    <property type="match status" value="1"/>
</dbReference>
<dbReference type="InterPro" id="IPR051803">
    <property type="entry name" value="TA_system_RelE-like_toxin"/>
</dbReference>
<dbReference type="PANTHER" id="PTHR33755">
    <property type="entry name" value="TOXIN PARE1-RELATED"/>
    <property type="match status" value="1"/>
</dbReference>
<evidence type="ECO:0000256" key="2">
    <source>
        <dbReference type="ARBA" id="ARBA00022649"/>
    </source>
</evidence>
<dbReference type="InterPro" id="IPR035093">
    <property type="entry name" value="RelE/ParE_toxin_dom_sf"/>
</dbReference>
<dbReference type="RefSeq" id="WP_006623727.1">
    <property type="nucleotide sequence ID" value="NZ_JBBWYZ010000016.1"/>
</dbReference>
<organism evidence="3 4">
    <name type="scientific">Limnospira fusiformis PMC 851.14</name>
    <dbReference type="NCBI Taxonomy" id="2219512"/>
    <lineage>
        <taxon>Bacteria</taxon>
        <taxon>Bacillati</taxon>
        <taxon>Cyanobacteriota</taxon>
        <taxon>Cyanophyceae</taxon>
        <taxon>Oscillatoriophycideae</taxon>
        <taxon>Oscillatoriales</taxon>
        <taxon>Sirenicapillariaceae</taxon>
        <taxon>Limnospira</taxon>
    </lineage>
</organism>